<evidence type="ECO:0000313" key="3">
    <source>
        <dbReference type="Proteomes" id="UP000316759"/>
    </source>
</evidence>
<accession>A0A504YSX4</accession>
<feature type="signal peptide" evidence="1">
    <location>
        <begin position="1"/>
        <end position="15"/>
    </location>
</feature>
<dbReference type="Proteomes" id="UP000316759">
    <property type="component" value="Unassembled WGS sequence"/>
</dbReference>
<keyword evidence="3" id="KW-1185">Reference proteome</keyword>
<feature type="chain" id="PRO_5021290093" evidence="1">
    <location>
        <begin position="16"/>
        <end position="252"/>
    </location>
</feature>
<comment type="caution">
    <text evidence="2">The sequence shown here is derived from an EMBL/GenBank/DDBJ whole genome shotgun (WGS) entry which is preliminary data.</text>
</comment>
<proteinExistence type="predicted"/>
<protein>
    <submittedName>
        <fullName evidence="2">Uncharacterized protein</fullName>
    </submittedName>
</protein>
<dbReference type="AlphaFoldDB" id="A0A504YSX4"/>
<dbReference type="EMBL" id="SUNJ01008873">
    <property type="protein sequence ID" value="TPP60868.1"/>
    <property type="molecule type" value="Genomic_DNA"/>
</dbReference>
<name>A0A504YSX4_FASGI</name>
<evidence type="ECO:0000256" key="1">
    <source>
        <dbReference type="SAM" id="SignalP"/>
    </source>
</evidence>
<reference evidence="2 3" key="1">
    <citation type="submission" date="2019-04" db="EMBL/GenBank/DDBJ databases">
        <title>Annotation for the trematode Fasciola gigantica.</title>
        <authorList>
            <person name="Choi Y.-J."/>
        </authorList>
    </citation>
    <scope>NUCLEOTIDE SEQUENCE [LARGE SCALE GENOMIC DNA]</scope>
    <source>
        <strain evidence="2">Uganda_cow_1</strain>
    </source>
</reference>
<dbReference type="OrthoDB" id="6247845at2759"/>
<organism evidence="2 3">
    <name type="scientific">Fasciola gigantica</name>
    <name type="common">Giant liver fluke</name>
    <dbReference type="NCBI Taxonomy" id="46835"/>
    <lineage>
        <taxon>Eukaryota</taxon>
        <taxon>Metazoa</taxon>
        <taxon>Spiralia</taxon>
        <taxon>Lophotrochozoa</taxon>
        <taxon>Platyhelminthes</taxon>
        <taxon>Trematoda</taxon>
        <taxon>Digenea</taxon>
        <taxon>Plagiorchiida</taxon>
        <taxon>Echinostomata</taxon>
        <taxon>Echinostomatoidea</taxon>
        <taxon>Fasciolidae</taxon>
        <taxon>Fasciola</taxon>
    </lineage>
</organism>
<keyword evidence="1" id="KW-0732">Signal</keyword>
<sequence>MLFEIVLMFITSVWALTINANAVAEEPNHNSSNLITWPLNSSEKPFTLLPVDDIPLYQFVEYVTNESEQRDPKVHNMHIRHFYFYTHIYLTSMFNLDRELSLVAVHDNQLLGANMVFSIEKLKLMYAPAEIGHVLDFVLPCYAAARPPISANPGTHALVSTLRPSASLEVNKALIQETTNLISTSTPIGSYHLIWENRGTMDDFLQLLGYELLFCGNQSMKSLCDWTKTGVPSSVAENLCLFRWTNFGTVPL</sequence>
<gene>
    <name evidence="2" type="ORF">FGIG_01346</name>
</gene>
<evidence type="ECO:0000313" key="2">
    <source>
        <dbReference type="EMBL" id="TPP60868.1"/>
    </source>
</evidence>